<evidence type="ECO:0000313" key="2">
    <source>
        <dbReference type="EMBL" id="AGB16178.1"/>
    </source>
</evidence>
<gene>
    <name evidence="2" type="ordered locus">Halru_1571</name>
</gene>
<dbReference type="Pfam" id="PF01966">
    <property type="entry name" value="HD"/>
    <property type="match status" value="1"/>
</dbReference>
<dbReference type="Proteomes" id="UP000010846">
    <property type="component" value="Chromosome"/>
</dbReference>
<dbReference type="Gene3D" id="1.10.3210.50">
    <property type="match status" value="1"/>
</dbReference>
<dbReference type="PANTHER" id="PTHR33594">
    <property type="entry name" value="SUPERFAMILY HYDROLASE, PUTATIVE (AFU_ORTHOLOGUE AFUA_1G03035)-RELATED"/>
    <property type="match status" value="1"/>
</dbReference>
<feature type="domain" description="HD/PDEase" evidence="1">
    <location>
        <begin position="17"/>
        <end position="135"/>
    </location>
</feature>
<dbReference type="EMBL" id="CP003050">
    <property type="protein sequence ID" value="AGB16178.1"/>
    <property type="molecule type" value="Genomic_DNA"/>
</dbReference>
<reference evidence="2" key="1">
    <citation type="submission" date="2011-09" db="EMBL/GenBank/DDBJ databases">
        <title>Complete sequence of Halovivax ruber XH-70.</title>
        <authorList>
            <consortium name="US DOE Joint Genome Institute"/>
            <person name="Lucas S."/>
            <person name="Han J."/>
            <person name="Lapidus A."/>
            <person name="Cheng J.-F."/>
            <person name="Goodwin L."/>
            <person name="Pitluck S."/>
            <person name="Peters L."/>
            <person name="Mikhailova N."/>
            <person name="Davenport K."/>
            <person name="Detter J.C."/>
            <person name="Han C."/>
            <person name="Tapia R."/>
            <person name="Land M."/>
            <person name="Hauser L."/>
            <person name="Kyrpides N."/>
            <person name="Ivanova N."/>
            <person name="Pagani I."/>
            <person name="Sproer C."/>
            <person name="Anderson I."/>
            <person name="Woyke T."/>
        </authorList>
    </citation>
    <scope>NUCLEOTIDE SEQUENCE</scope>
    <source>
        <strain evidence="2">XH-70</strain>
    </source>
</reference>
<sequence length="209" mass="23194">MEADLRAIARSYFEDAAPAHDWQHVRRVHQLATRLSQDRADVDETVLRYAVWFHDIGRQREDDGVIDDHAEWGASEAATILESVGVDPETIDAVGHCIRAHRYSNDVEPESPEATVLCDADNLDALGAVGIARVFSHGGTNDFPMHDPDHPLAADETSGGATSVNHISKKILTLRERMYTDAGRAIAAERHEFVETFLERLEQERSGDA</sequence>
<dbReference type="GO" id="GO:0016787">
    <property type="term" value="F:hydrolase activity"/>
    <property type="evidence" value="ECO:0007669"/>
    <property type="project" value="UniProtKB-KW"/>
</dbReference>
<dbReference type="RefSeq" id="WP_015300819.1">
    <property type="nucleotide sequence ID" value="NC_019964.1"/>
</dbReference>
<accession>L0IBI0</accession>
<dbReference type="STRING" id="797302.Halru_1571"/>
<dbReference type="AlphaFoldDB" id="L0IBI0"/>
<organism evidence="2 3">
    <name type="scientific">Halovivax ruber (strain DSM 18193 / JCM 13892 / XH-70)</name>
    <dbReference type="NCBI Taxonomy" id="797302"/>
    <lineage>
        <taxon>Archaea</taxon>
        <taxon>Methanobacteriati</taxon>
        <taxon>Methanobacteriota</taxon>
        <taxon>Stenosarchaea group</taxon>
        <taxon>Halobacteria</taxon>
        <taxon>Halobacteriales</taxon>
        <taxon>Natrialbaceae</taxon>
        <taxon>Halovivax</taxon>
    </lineage>
</organism>
<dbReference type="PANTHER" id="PTHR33594:SF1">
    <property type="entry name" value="HD_PDEASE DOMAIN-CONTAINING PROTEIN"/>
    <property type="match status" value="1"/>
</dbReference>
<dbReference type="InterPro" id="IPR006674">
    <property type="entry name" value="HD_domain"/>
</dbReference>
<dbReference type="GeneID" id="14376358"/>
<evidence type="ECO:0000313" key="3">
    <source>
        <dbReference type="Proteomes" id="UP000010846"/>
    </source>
</evidence>
<dbReference type="CDD" id="cd00077">
    <property type="entry name" value="HDc"/>
    <property type="match status" value="1"/>
</dbReference>
<dbReference type="KEGG" id="hru:Halru_1571"/>
<dbReference type="SUPFAM" id="SSF109604">
    <property type="entry name" value="HD-domain/PDEase-like"/>
    <property type="match status" value="1"/>
</dbReference>
<evidence type="ECO:0000259" key="1">
    <source>
        <dbReference type="SMART" id="SM00471"/>
    </source>
</evidence>
<dbReference type="OrthoDB" id="17914at2157"/>
<protein>
    <submittedName>
        <fullName evidence="2">Putative HD superfamily hydrolase</fullName>
    </submittedName>
</protein>
<dbReference type="SMART" id="SM00471">
    <property type="entry name" value="HDc"/>
    <property type="match status" value="1"/>
</dbReference>
<dbReference type="eggNOG" id="arCOG01860">
    <property type="taxonomic scope" value="Archaea"/>
</dbReference>
<dbReference type="InterPro" id="IPR003607">
    <property type="entry name" value="HD/PDEase_dom"/>
</dbReference>
<keyword evidence="3" id="KW-1185">Reference proteome</keyword>
<proteinExistence type="predicted"/>
<name>L0IBI0_HALRX</name>
<keyword evidence="2" id="KW-0378">Hydrolase</keyword>
<dbReference type="HOGENOM" id="CLU_036524_3_1_2"/>